<protein>
    <recommendedName>
        <fullName evidence="8">Superoxide dismutase [Cu-Zn]</fullName>
        <ecNumber evidence="8">1.15.1.1</ecNumber>
    </recommendedName>
</protein>
<comment type="similarity">
    <text evidence="1 8">Belongs to the Cu-Zn superoxide dismutase family.</text>
</comment>
<dbReference type="Pfam" id="PF00080">
    <property type="entry name" value="Sod_Cu"/>
    <property type="match status" value="1"/>
</dbReference>
<dbReference type="EMBL" id="CM026422">
    <property type="protein sequence ID" value="KAG0587381.1"/>
    <property type="molecule type" value="Genomic_DNA"/>
</dbReference>
<evidence type="ECO:0000256" key="4">
    <source>
        <dbReference type="ARBA" id="ARBA00022862"/>
    </source>
</evidence>
<keyword evidence="2 8" id="KW-0479">Metal-binding</keyword>
<keyword evidence="4" id="KW-0049">Antioxidant</keyword>
<dbReference type="Proteomes" id="UP000822688">
    <property type="component" value="Chromosome 2"/>
</dbReference>
<evidence type="ECO:0000259" key="9">
    <source>
        <dbReference type="Pfam" id="PF00080"/>
    </source>
</evidence>
<name>A0A8T0IXF5_CERPU</name>
<dbReference type="EC" id="1.15.1.1" evidence="8"/>
<gene>
    <name evidence="10" type="ORF">KC19_2G160500</name>
</gene>
<comment type="cofactor">
    <cofactor evidence="8">
        <name>Cu cation</name>
        <dbReference type="ChEBI" id="CHEBI:23378"/>
    </cofactor>
    <text evidence="8">Binds 1 copper ion per subunit.</text>
</comment>
<accession>A0A8T0IXF5</accession>
<dbReference type="GO" id="GO:0005507">
    <property type="term" value="F:copper ion binding"/>
    <property type="evidence" value="ECO:0007669"/>
    <property type="project" value="InterPro"/>
</dbReference>
<organism evidence="10 11">
    <name type="scientific">Ceratodon purpureus</name>
    <name type="common">Fire moss</name>
    <name type="synonym">Dicranum purpureum</name>
    <dbReference type="NCBI Taxonomy" id="3225"/>
    <lineage>
        <taxon>Eukaryota</taxon>
        <taxon>Viridiplantae</taxon>
        <taxon>Streptophyta</taxon>
        <taxon>Embryophyta</taxon>
        <taxon>Bryophyta</taxon>
        <taxon>Bryophytina</taxon>
        <taxon>Bryopsida</taxon>
        <taxon>Dicranidae</taxon>
        <taxon>Pseudoditrichales</taxon>
        <taxon>Ditrichaceae</taxon>
        <taxon>Ceratodon</taxon>
    </lineage>
</organism>
<keyword evidence="5 8" id="KW-0560">Oxidoreductase</keyword>
<keyword evidence="3 8" id="KW-0862">Zinc</keyword>
<comment type="caution">
    <text evidence="10">The sequence shown here is derived from an EMBL/GenBank/DDBJ whole genome shotgun (WGS) entry which is preliminary data.</text>
</comment>
<evidence type="ECO:0000256" key="7">
    <source>
        <dbReference type="ARBA" id="ARBA00049204"/>
    </source>
</evidence>
<comment type="function">
    <text evidence="8">Destroys radicals which are normally produced within the cells and which are toxic to biological systems.</text>
</comment>
<dbReference type="PROSITE" id="PS00332">
    <property type="entry name" value="SOD_CU_ZN_2"/>
    <property type="match status" value="1"/>
</dbReference>
<dbReference type="FunFam" id="2.60.40.200:FF:000001">
    <property type="entry name" value="Superoxide dismutase [Cu-Zn]"/>
    <property type="match status" value="1"/>
</dbReference>
<feature type="domain" description="Superoxide dismutase copper/zinc binding" evidence="9">
    <location>
        <begin position="16"/>
        <end position="150"/>
    </location>
</feature>
<evidence type="ECO:0000256" key="3">
    <source>
        <dbReference type="ARBA" id="ARBA00022833"/>
    </source>
</evidence>
<keyword evidence="11" id="KW-1185">Reference proteome</keyword>
<evidence type="ECO:0000313" key="10">
    <source>
        <dbReference type="EMBL" id="KAG0587381.1"/>
    </source>
</evidence>
<dbReference type="PANTHER" id="PTHR10003">
    <property type="entry name" value="SUPEROXIDE DISMUTASE CU-ZN -RELATED"/>
    <property type="match status" value="1"/>
</dbReference>
<dbReference type="AlphaFoldDB" id="A0A8T0IXF5"/>
<dbReference type="PRINTS" id="PR00068">
    <property type="entry name" value="CUZNDISMTASE"/>
</dbReference>
<evidence type="ECO:0000256" key="8">
    <source>
        <dbReference type="RuleBase" id="RU000393"/>
    </source>
</evidence>
<dbReference type="CDD" id="cd00305">
    <property type="entry name" value="Cu-Zn_Superoxide_Dismutase"/>
    <property type="match status" value="1"/>
</dbReference>
<dbReference type="GO" id="GO:0004784">
    <property type="term" value="F:superoxide dismutase activity"/>
    <property type="evidence" value="ECO:0007669"/>
    <property type="project" value="UniProtKB-EC"/>
</dbReference>
<dbReference type="InterPro" id="IPR018152">
    <property type="entry name" value="SOD_Cu/Zn_BS"/>
</dbReference>
<comment type="catalytic activity">
    <reaction evidence="7 8">
        <text>2 superoxide + 2 H(+) = H2O2 + O2</text>
        <dbReference type="Rhea" id="RHEA:20696"/>
        <dbReference type="ChEBI" id="CHEBI:15378"/>
        <dbReference type="ChEBI" id="CHEBI:15379"/>
        <dbReference type="ChEBI" id="CHEBI:16240"/>
        <dbReference type="ChEBI" id="CHEBI:18421"/>
        <dbReference type="EC" id="1.15.1.1"/>
    </reaction>
</comment>
<evidence type="ECO:0000256" key="2">
    <source>
        <dbReference type="ARBA" id="ARBA00022723"/>
    </source>
</evidence>
<dbReference type="InterPro" id="IPR036423">
    <property type="entry name" value="SOD-like_Cu/Zn_dom_sf"/>
</dbReference>
<reference evidence="10" key="1">
    <citation type="submission" date="2020-06" db="EMBL/GenBank/DDBJ databases">
        <title>WGS assembly of Ceratodon purpureus strain R40.</title>
        <authorList>
            <person name="Carey S.B."/>
            <person name="Jenkins J."/>
            <person name="Shu S."/>
            <person name="Lovell J.T."/>
            <person name="Sreedasyam A."/>
            <person name="Maumus F."/>
            <person name="Tiley G.P."/>
            <person name="Fernandez-Pozo N."/>
            <person name="Barry K."/>
            <person name="Chen C."/>
            <person name="Wang M."/>
            <person name="Lipzen A."/>
            <person name="Daum C."/>
            <person name="Saski C.A."/>
            <person name="Payton A.C."/>
            <person name="Mcbreen J.C."/>
            <person name="Conrad R.E."/>
            <person name="Kollar L.M."/>
            <person name="Olsson S."/>
            <person name="Huttunen S."/>
            <person name="Landis J.B."/>
            <person name="Wickett N.J."/>
            <person name="Johnson M.G."/>
            <person name="Rensing S.A."/>
            <person name="Grimwood J."/>
            <person name="Schmutz J."/>
            <person name="Mcdaniel S.F."/>
        </authorList>
    </citation>
    <scope>NUCLEOTIDE SEQUENCE</scope>
    <source>
        <strain evidence="10">R40</strain>
    </source>
</reference>
<keyword evidence="6 8" id="KW-0186">Copper</keyword>
<evidence type="ECO:0000256" key="5">
    <source>
        <dbReference type="ARBA" id="ARBA00023002"/>
    </source>
</evidence>
<dbReference type="SUPFAM" id="SSF49329">
    <property type="entry name" value="Cu,Zn superoxide dismutase-like"/>
    <property type="match status" value="1"/>
</dbReference>
<evidence type="ECO:0000256" key="6">
    <source>
        <dbReference type="ARBA" id="ARBA00023008"/>
    </source>
</evidence>
<evidence type="ECO:0000256" key="1">
    <source>
        <dbReference type="ARBA" id="ARBA00010457"/>
    </source>
</evidence>
<dbReference type="InterPro" id="IPR024134">
    <property type="entry name" value="SOD_Cu/Zn_/chaperone"/>
</dbReference>
<proteinExistence type="inferred from homology"/>
<comment type="cofactor">
    <cofactor evidence="8">
        <name>Zn(2+)</name>
        <dbReference type="ChEBI" id="CHEBI:29105"/>
    </cofactor>
    <text evidence="8">Binds 1 zinc ion per subunit.</text>
</comment>
<sequence length="153" mass="15733">MAPVKAICVLKGSTEVTGTISFVQEGTDPTTIEGEIKGLKPGKHGLHIHALGDTTNGCTSTGPHFNPSNVEHGDIEAEVRHAGDLGNVVAGDDGIVKFKLKNNLLHLSGENSALGRALVVHEDPDDLGLGGHEQSKLTGNAGARLACGIIGFA</sequence>
<dbReference type="Gene3D" id="2.60.40.200">
    <property type="entry name" value="Superoxide dismutase, copper/zinc binding domain"/>
    <property type="match status" value="1"/>
</dbReference>
<dbReference type="InterPro" id="IPR001424">
    <property type="entry name" value="SOD_Cu_Zn_dom"/>
</dbReference>
<evidence type="ECO:0000313" key="11">
    <source>
        <dbReference type="Proteomes" id="UP000822688"/>
    </source>
</evidence>